<evidence type="ECO:0000259" key="3">
    <source>
        <dbReference type="PROSITE" id="PS50095"/>
    </source>
</evidence>
<feature type="domain" description="PLAT" evidence="3">
    <location>
        <begin position="1750"/>
        <end position="1871"/>
    </location>
</feature>
<dbReference type="SUPFAM" id="SSF49723">
    <property type="entry name" value="Lipase/lipooxygenase domain (PLAT/LH2 domain)"/>
    <property type="match status" value="15"/>
</dbReference>
<evidence type="ECO:0000256" key="1">
    <source>
        <dbReference type="PROSITE-ProRule" id="PRU00152"/>
    </source>
</evidence>
<dbReference type="InterPro" id="IPR036392">
    <property type="entry name" value="PLAT/LH2_dom_sf"/>
</dbReference>
<dbReference type="Gene3D" id="2.40.180.10">
    <property type="entry name" value="Catalase core domain"/>
    <property type="match status" value="9"/>
</dbReference>
<dbReference type="InterPro" id="IPR001024">
    <property type="entry name" value="PLAT/LH2_dom"/>
</dbReference>
<dbReference type="FunFam" id="2.40.180.10:FF:000006">
    <property type="entry name" value="lipoxygenase homology domain-containing protein 1"/>
    <property type="match status" value="1"/>
</dbReference>
<evidence type="ECO:0000313" key="5">
    <source>
        <dbReference type="Proteomes" id="UP000694720"/>
    </source>
</evidence>
<accession>A0A8D0ZX64</accession>
<dbReference type="PROSITE" id="PS50095">
    <property type="entry name" value="PLAT"/>
    <property type="match status" value="14"/>
</dbReference>
<dbReference type="Pfam" id="PF01477">
    <property type="entry name" value="PLAT"/>
    <property type="match status" value="14"/>
</dbReference>
<comment type="caution">
    <text evidence="1">Lacks conserved residue(s) required for the propagation of feature annotation.</text>
</comment>
<feature type="domain" description="PLAT" evidence="3">
    <location>
        <begin position="172"/>
        <end position="287"/>
    </location>
</feature>
<feature type="domain" description="PLAT" evidence="3">
    <location>
        <begin position="1256"/>
        <end position="1374"/>
    </location>
</feature>
<feature type="domain" description="PLAT" evidence="3">
    <location>
        <begin position="296"/>
        <end position="412"/>
    </location>
</feature>
<dbReference type="FunFam" id="2.60.60.20:FF:000011">
    <property type="entry name" value="Lipoxygenase homology domain-containing protein 1"/>
    <property type="match status" value="1"/>
</dbReference>
<proteinExistence type="predicted"/>
<feature type="domain" description="PLAT" evidence="3">
    <location>
        <begin position="43"/>
        <end position="160"/>
    </location>
</feature>
<dbReference type="PANTHER" id="PTHR45901">
    <property type="entry name" value="PROTEIN CBG12474"/>
    <property type="match status" value="1"/>
</dbReference>
<dbReference type="SMART" id="SM00308">
    <property type="entry name" value="LH2"/>
    <property type="match status" value="10"/>
</dbReference>
<dbReference type="PANTHER" id="PTHR45901:SF3">
    <property type="entry name" value="LIPOXYGENASE HOMOLOGY DOMAIN-CONTAINING PROTEIN 1"/>
    <property type="match status" value="1"/>
</dbReference>
<feature type="domain" description="PLAT" evidence="3">
    <location>
        <begin position="553"/>
        <end position="673"/>
    </location>
</feature>
<dbReference type="Ensembl" id="ENSSSCT00035053045.1">
    <property type="protein sequence ID" value="ENSSSCP00035021349.1"/>
    <property type="gene ID" value="ENSSSCG00035039769.1"/>
</dbReference>
<protein>
    <recommendedName>
        <fullName evidence="3">PLAT domain-containing protein</fullName>
    </recommendedName>
</protein>
<feature type="domain" description="PLAT" evidence="3">
    <location>
        <begin position="684"/>
        <end position="803"/>
    </location>
</feature>
<organism evidence="4 5">
    <name type="scientific">Sus scrofa</name>
    <name type="common">Pig</name>
    <dbReference type="NCBI Taxonomy" id="9823"/>
    <lineage>
        <taxon>Eukaryota</taxon>
        <taxon>Metazoa</taxon>
        <taxon>Chordata</taxon>
        <taxon>Craniata</taxon>
        <taxon>Vertebrata</taxon>
        <taxon>Euteleostomi</taxon>
        <taxon>Mammalia</taxon>
        <taxon>Eutheria</taxon>
        <taxon>Laurasiatheria</taxon>
        <taxon>Artiodactyla</taxon>
        <taxon>Suina</taxon>
        <taxon>Suidae</taxon>
        <taxon>Sus</taxon>
    </lineage>
</organism>
<dbReference type="FunFam" id="2.60.60.20:FF:000005">
    <property type="entry name" value="Lipoxygenase homology domain-containing protein 1"/>
    <property type="match status" value="1"/>
</dbReference>
<dbReference type="FunFam" id="2.60.60.20:FF:000004">
    <property type="entry name" value="Lipoxygenase homology domain-containing protein 1"/>
    <property type="match status" value="1"/>
</dbReference>
<feature type="domain" description="PLAT" evidence="3">
    <location>
        <begin position="1554"/>
        <end position="1669"/>
    </location>
</feature>
<dbReference type="FunFam" id="2.40.180.10:FF:000008">
    <property type="entry name" value="lipoxygenase homology domain-containing protein 1"/>
    <property type="match status" value="1"/>
</dbReference>
<name>A0A8D0ZX64_PIG</name>
<feature type="domain" description="PLAT" evidence="3">
    <location>
        <begin position="1423"/>
        <end position="1541"/>
    </location>
</feature>
<dbReference type="FunFam" id="2.60.60.20:FF:000013">
    <property type="entry name" value="lipoxygenase homology domain-containing protein 1"/>
    <property type="match status" value="1"/>
</dbReference>
<dbReference type="FunFam" id="2.40.180.10:FF:000007">
    <property type="entry name" value="lipoxygenase homology domain-containing protein 1"/>
    <property type="match status" value="1"/>
</dbReference>
<dbReference type="FunFam" id="2.40.180.10:FF:000010">
    <property type="entry name" value="lipoxygenase homology domain-containing protein 1"/>
    <property type="match status" value="1"/>
</dbReference>
<sequence length="2007" mass="228758">MMPQKKKRRKKDIDFLALYEQELLNYASEDDEEELEHEYYKAKVYEVVTATGDVRGAGTDANVFITIFGENGLSPKLHLTSKSKSAFEKANVDVFRVRTNNVGLIYKIRIEHDNTGLNASWYLDRVIVTDMKRPHLRYYFNCNNWLSNVEGDRQWCRDLLASFNPMDMPRGNKYEVKVYTGDVIGAGTDADVFINIFGEYGDTGERRLENEKDNFEKGAEDKFMLDAPDLGQLMKINVGHNNKGGSAGWFLSKIVIEDIGNKRKYDFPLNRWLALDEDDGKIQRDILVGGAETTAISYIVTVFTGDIRGAGTKSKIYLVMYGARGSKNSGKIFLEGGVFDRGRTDIFHIELAVLLSPLSRVSIGHGNVGVNRGWYCEKVVILCPFTGIQQTFPCSNWLDEKKADGLIERQLYEMVSLRKKRLKKFPWSLWVWTTDLKKAGTNSLIFIQIYGQKGRTDEILLNPNNKWFKPGIIEKFRIELPDLGRFYKIRVWHDKRSPGSGWHLEKMTLMNTLTKDKYNFNCNRWLNANEDDNEIVREMTAEGPTVRRIMSMARYRVTVCTGELEGAGTDANVYLCLFGDAGDTGERLLYNCRNNTDLFEKGNADEFTIESVTLRKVRRVRIRHDGKGSGSGWFLERVLVREEGQPESDNVEFPCLRWLDKDKDDGQLVRELLPSDSNATLKNFRYHISLKTADVPGASTDSRVYIKLYGDKSDTIKQVLLVSDNNLKDYFERGRVDEFTLETLNIGTINRLVIGHDSTGLHASWFLGSVQIRVPRQGKQYTFPANRWLDKDQADGRLEVELYPSEVIDIQKLIHYEVEVWTGDVGGAGTTARVYMQIYGEEGKTEVLFLSSRSKVFDRASKDIFQTDTFTVYAIDLGALTKIRIRHDNSGNRPGWFLDRIDITDMNNEITYYFPCQRWLAVEEDDGQLSRELLPVDESYVLSPSEDEEGGGGGDNNPLNNLALEQKDKSTTFSVTIKTGDKKNAGTDANVFITLFGTQDDTGMTLLKSSKTNSDKFERDSIEIFTVETLDLGDLWKVRIGHDNTGKGPGWFVDWVEVDAPSLGKCMTFPCGRWLAKNEDDGAIVRDLFHAELQTRLYTPFVPYEITLYTSDVFAAGTDSNIFIVIYGCDAVCTQQKYLCTNKREQKLFFERKSASRFIVELEDVGEIIEKIRIGHDNTGMNPGWHCSHVDIRRLLPDKDGTETLTFPCDRWLATSEDDKKTIRELVPYDIFTEKYMKDGSLRQVYKEVEEPLDIVLYSVQIFTGNVPGAGTDAKVYITIYGDLGDTGERYLGKSENRTNKFERGTADTFIIEAADLGVIYKIKLRHDNTKWCADWYVEKVEIWNDTNEDEFLFLCGRWLSLKKEDGRLERLFYEKEYSGDRSSNCSSPADFWEIALSSKMADIDVAMVTGPMADYVQEGPVIPYYVSVTTGKHKDAATDSRAFILLIGEDDERSNRIWLDYPQGKKGFSCGSVEEFYVAGLDVGVIKKIELGHDGASPESCWLVEELCLAVPTQGTKYTLRCSCWLAKDRGDGVTSRVFDLLDAMVVNIGVKVLYEMTVWTGDVVGGGTDSNIFMTLYGINGSTEEVQLDKKKARFEREQNDTFIMEILDIAPFTKMRIRIDGLGNRPEWFLERILLKNMNTGDLTMFYYGDWLSQRKGKKTLVCEMCAVIDEEEMMEWTSYTVSVKTSDILGIFPGWHLSYVDVKDNSRDETFHFQCDCWLSKSVGDGQTVRDFACANNEIHDELEETTYEIVIETGNGGETRENVWLILEGRKNRSKEFLVENSSRQRAFRKGTTDTFEFDSIYLGDIASLCVGHLAREDRFIPKRELVWHVKTITITEMEYGNVYFFNCDCLIPLKRKRKYFKVFEVTKTTESFASKVQSLVPVKYEVIVTTGYEPGAGTDANVFVTIFGANGDTGKRELKQKMRNLFERGSTDRFFLETLELGELRKVRLEHDSSGYCSGWLVDKVEVTNTSTGVATIFTCGRWLDKKRGDGLTWRDLFPSV</sequence>
<dbReference type="FunFam" id="2.40.180.10:FF:000004">
    <property type="entry name" value="Lipoxygenase homology domain-containing protein 1"/>
    <property type="match status" value="1"/>
</dbReference>
<feature type="region of interest" description="Disordered" evidence="2">
    <location>
        <begin position="942"/>
        <end position="962"/>
    </location>
</feature>
<feature type="domain" description="PLAT" evidence="3">
    <location>
        <begin position="814"/>
        <end position="934"/>
    </location>
</feature>
<feature type="domain" description="PLAT" evidence="3">
    <location>
        <begin position="971"/>
        <end position="1089"/>
    </location>
</feature>
<feature type="domain" description="PLAT" evidence="3">
    <location>
        <begin position="1888"/>
        <end position="2004"/>
    </location>
</feature>
<dbReference type="Proteomes" id="UP000694720">
    <property type="component" value="Unplaced"/>
</dbReference>
<dbReference type="Gene3D" id="2.60.60.20">
    <property type="entry name" value="PLAT/LH2 domain"/>
    <property type="match status" value="6"/>
</dbReference>
<dbReference type="FunFam" id="2.40.180.10:FF:000011">
    <property type="entry name" value="Lipoxygenase homology domain-containing protein 1"/>
    <property type="match status" value="1"/>
</dbReference>
<evidence type="ECO:0000313" key="4">
    <source>
        <dbReference type="Ensembl" id="ENSSSCP00035021349.1"/>
    </source>
</evidence>
<feature type="domain" description="PLAT" evidence="3">
    <location>
        <begin position="425"/>
        <end position="540"/>
    </location>
</feature>
<dbReference type="CDD" id="cd01756">
    <property type="entry name" value="PLAT_repeat"/>
    <property type="match status" value="12"/>
</dbReference>
<reference evidence="4" key="1">
    <citation type="submission" date="2025-08" db="UniProtKB">
        <authorList>
            <consortium name="Ensembl"/>
        </authorList>
    </citation>
    <scope>IDENTIFICATION</scope>
</reference>
<feature type="domain" description="PLAT" evidence="3">
    <location>
        <begin position="1102"/>
        <end position="1227"/>
    </location>
</feature>
<dbReference type="InterPro" id="IPR052970">
    <property type="entry name" value="Inner_ear_hair_cell_LOXHD"/>
</dbReference>
<dbReference type="FunFam" id="2.40.180.10:FF:000009">
    <property type="entry name" value="Lipoxygenase homology domain-containing protein 1"/>
    <property type="match status" value="1"/>
</dbReference>
<evidence type="ECO:0000256" key="2">
    <source>
        <dbReference type="SAM" id="MobiDB-lite"/>
    </source>
</evidence>